<comment type="caution">
    <text evidence="3">The sequence shown here is derived from an EMBL/GenBank/DDBJ whole genome shotgun (WGS) entry which is preliminary data.</text>
</comment>
<evidence type="ECO:0000256" key="1">
    <source>
        <dbReference type="SAM" id="MobiDB-lite"/>
    </source>
</evidence>
<dbReference type="Proteomes" id="UP000252706">
    <property type="component" value="Unassembled WGS sequence"/>
</dbReference>
<evidence type="ECO:0000256" key="2">
    <source>
        <dbReference type="SAM" id="SignalP"/>
    </source>
</evidence>
<name>A0A366XA71_9RHOB</name>
<accession>A0A366XA71</accession>
<feature type="region of interest" description="Disordered" evidence="1">
    <location>
        <begin position="30"/>
        <end position="60"/>
    </location>
</feature>
<dbReference type="RefSeq" id="WP_113821959.1">
    <property type="nucleotide sequence ID" value="NZ_QOCE01000009.1"/>
</dbReference>
<gene>
    <name evidence="3" type="ORF">DS909_02975</name>
</gene>
<organism evidence="3 4">
    <name type="scientific">Phaeobacter gallaeciensis</name>
    <dbReference type="NCBI Taxonomy" id="60890"/>
    <lineage>
        <taxon>Bacteria</taxon>
        <taxon>Pseudomonadati</taxon>
        <taxon>Pseudomonadota</taxon>
        <taxon>Alphaproteobacteria</taxon>
        <taxon>Rhodobacterales</taxon>
        <taxon>Roseobacteraceae</taxon>
        <taxon>Phaeobacter</taxon>
    </lineage>
</organism>
<keyword evidence="2" id="KW-0732">Signal</keyword>
<reference evidence="3 4" key="1">
    <citation type="submission" date="2018-07" db="EMBL/GenBank/DDBJ databases">
        <title>Modular assembly of carbohydrate-degrading microbial communities in the ocean.</title>
        <authorList>
            <person name="Enke T.N."/>
            <person name="Datta M.S."/>
            <person name="Schwartzman J.A."/>
            <person name="Cermak N."/>
            <person name="Schmitz D.A."/>
            <person name="Barrere J."/>
            <person name="Cordero O.X."/>
        </authorList>
    </citation>
    <scope>NUCLEOTIDE SEQUENCE [LARGE SCALE GENOMIC DNA]</scope>
    <source>
        <strain evidence="3 4">C3M10</strain>
    </source>
</reference>
<feature type="signal peptide" evidence="2">
    <location>
        <begin position="1"/>
        <end position="24"/>
    </location>
</feature>
<dbReference type="EMBL" id="QOCE01000009">
    <property type="protein sequence ID" value="RBW60928.1"/>
    <property type="molecule type" value="Genomic_DNA"/>
</dbReference>
<protein>
    <submittedName>
        <fullName evidence="3">Uncharacterized protein</fullName>
    </submittedName>
</protein>
<feature type="chain" id="PRO_5016918346" evidence="2">
    <location>
        <begin position="25"/>
        <end position="84"/>
    </location>
</feature>
<proteinExistence type="predicted"/>
<dbReference type="AlphaFoldDB" id="A0A366XA71"/>
<dbReference type="OrthoDB" id="9886800at2"/>
<sequence length="84" mass="9302">MTLPRYVASSIGIALLILPQVAAATGKVDSKDQKIEKGAQVPDTDPRWSNWPHLPDGQAGRSYRKLVRPEYGGPVERNFESGRR</sequence>
<evidence type="ECO:0000313" key="3">
    <source>
        <dbReference type="EMBL" id="RBW60928.1"/>
    </source>
</evidence>
<evidence type="ECO:0000313" key="4">
    <source>
        <dbReference type="Proteomes" id="UP000252706"/>
    </source>
</evidence>